<evidence type="ECO:0000313" key="2">
    <source>
        <dbReference type="Proteomes" id="UP000605259"/>
    </source>
</evidence>
<evidence type="ECO:0008006" key="3">
    <source>
        <dbReference type="Google" id="ProtNLM"/>
    </source>
</evidence>
<reference evidence="1" key="2">
    <citation type="submission" date="2020-09" db="EMBL/GenBank/DDBJ databases">
        <authorList>
            <person name="Sun Q."/>
            <person name="Zhou Y."/>
        </authorList>
    </citation>
    <scope>NUCLEOTIDE SEQUENCE</scope>
    <source>
        <strain evidence="1">CGMCC 1.12698</strain>
    </source>
</reference>
<evidence type="ECO:0000313" key="1">
    <source>
        <dbReference type="EMBL" id="GGE74598.1"/>
    </source>
</evidence>
<sequence>MAKFMGKSILLVLLLFLGVLVGMQLATNNMNDMQGNEIQMNVKEQKEEEKQLTSHQLEEKAKKLEDIQTFNAFSEAGSTVSNLVEGGFESTIDVVLERLVNILAK</sequence>
<dbReference type="AlphaFoldDB" id="A0A917ESK8"/>
<dbReference type="InterPro" id="IPR020534">
    <property type="entry name" value="Uncharacterised_YqxA"/>
</dbReference>
<protein>
    <recommendedName>
        <fullName evidence="3">DUF3679 domain-containing protein</fullName>
    </recommendedName>
</protein>
<accession>A0A917ESK8</accession>
<name>A0A917ESK8_9BACI</name>
<reference evidence="1" key="1">
    <citation type="journal article" date="2014" name="Int. J. Syst. Evol. Microbiol.">
        <title>Complete genome sequence of Corynebacterium casei LMG S-19264T (=DSM 44701T), isolated from a smear-ripened cheese.</title>
        <authorList>
            <consortium name="US DOE Joint Genome Institute (JGI-PGF)"/>
            <person name="Walter F."/>
            <person name="Albersmeier A."/>
            <person name="Kalinowski J."/>
            <person name="Ruckert C."/>
        </authorList>
    </citation>
    <scope>NUCLEOTIDE SEQUENCE</scope>
    <source>
        <strain evidence="1">CGMCC 1.12698</strain>
    </source>
</reference>
<gene>
    <name evidence="1" type="ORF">GCM10007140_25580</name>
</gene>
<dbReference type="RefSeq" id="WP_188388881.1">
    <property type="nucleotide sequence ID" value="NZ_BMFK01000002.1"/>
</dbReference>
<proteinExistence type="predicted"/>
<organism evidence="1 2">
    <name type="scientific">Priestia taiwanensis</name>
    <dbReference type="NCBI Taxonomy" id="1347902"/>
    <lineage>
        <taxon>Bacteria</taxon>
        <taxon>Bacillati</taxon>
        <taxon>Bacillota</taxon>
        <taxon>Bacilli</taxon>
        <taxon>Bacillales</taxon>
        <taxon>Bacillaceae</taxon>
        <taxon>Priestia</taxon>
    </lineage>
</organism>
<dbReference type="EMBL" id="BMFK01000002">
    <property type="protein sequence ID" value="GGE74598.1"/>
    <property type="molecule type" value="Genomic_DNA"/>
</dbReference>
<dbReference type="Pfam" id="PF12438">
    <property type="entry name" value="DUF3679"/>
    <property type="match status" value="1"/>
</dbReference>
<comment type="caution">
    <text evidence="1">The sequence shown here is derived from an EMBL/GenBank/DDBJ whole genome shotgun (WGS) entry which is preliminary data.</text>
</comment>
<dbReference type="Proteomes" id="UP000605259">
    <property type="component" value="Unassembled WGS sequence"/>
</dbReference>
<keyword evidence="2" id="KW-1185">Reference proteome</keyword>